<dbReference type="eggNOG" id="COG0665">
    <property type="taxonomic scope" value="Bacteria"/>
</dbReference>
<dbReference type="KEGG" id="mas:Mahau_0726"/>
<keyword evidence="6" id="KW-1185">Reference proteome</keyword>
<dbReference type="HOGENOM" id="CLU_010695_0_0_9"/>
<organism evidence="5 6">
    <name type="scientific">Mahella australiensis (strain DSM 15567 / CIP 107919 / 50-1 BON)</name>
    <dbReference type="NCBI Taxonomy" id="697281"/>
    <lineage>
        <taxon>Bacteria</taxon>
        <taxon>Bacillati</taxon>
        <taxon>Bacillota</taxon>
        <taxon>Clostridia</taxon>
        <taxon>Thermoanaerobacterales</taxon>
        <taxon>Thermoanaerobacterales Family IV. Incertae Sedis</taxon>
        <taxon>Mahella</taxon>
    </lineage>
</organism>
<dbReference type="PANTHER" id="PTHR43498:SF1">
    <property type="entry name" value="COB--COM HETERODISULFIDE REDUCTASE IRON-SULFUR SUBUNIT A"/>
    <property type="match status" value="1"/>
</dbReference>
<dbReference type="SUPFAM" id="SSF49785">
    <property type="entry name" value="Galactose-binding domain-like"/>
    <property type="match status" value="1"/>
</dbReference>
<dbReference type="AlphaFoldDB" id="F4A124"/>
<dbReference type="Proteomes" id="UP000008457">
    <property type="component" value="Chromosome"/>
</dbReference>
<gene>
    <name evidence="5" type="ordered locus">Mahau_0726</name>
</gene>
<reference evidence="6" key="1">
    <citation type="submission" date="2010-11" db="EMBL/GenBank/DDBJ databases">
        <title>The complete genome of Mahella australiensis DSM 15567.</title>
        <authorList>
            <consortium name="US DOE Joint Genome Institute (JGI-PGF)"/>
            <person name="Lucas S."/>
            <person name="Copeland A."/>
            <person name="Lapidus A."/>
            <person name="Bruce D."/>
            <person name="Goodwin L."/>
            <person name="Pitluck S."/>
            <person name="Kyrpides N."/>
            <person name="Mavromatis K."/>
            <person name="Pagani I."/>
            <person name="Ivanova N."/>
            <person name="Teshima H."/>
            <person name="Brettin T."/>
            <person name="Detter J.C."/>
            <person name="Han C."/>
            <person name="Tapia R."/>
            <person name="Land M."/>
            <person name="Hauser L."/>
            <person name="Markowitz V."/>
            <person name="Cheng J.-F."/>
            <person name="Hugenholtz P."/>
            <person name="Woyke T."/>
            <person name="Wu D."/>
            <person name="Spring S."/>
            <person name="Pukall R."/>
            <person name="Steenblock K."/>
            <person name="Schneider S."/>
            <person name="Klenk H.-P."/>
            <person name="Eisen J.A."/>
        </authorList>
    </citation>
    <scope>NUCLEOTIDE SEQUENCE [LARGE SCALE GENOMIC DNA]</scope>
    <source>
        <strain evidence="6">DSM 15567 / CIP 107919 / 50-1 BON</strain>
    </source>
</reference>
<dbReference type="PANTHER" id="PTHR43498">
    <property type="entry name" value="FERREDOXIN:COB-COM HETERODISULFIDE REDUCTASE SUBUNIT A"/>
    <property type="match status" value="1"/>
</dbReference>
<accession>F4A124</accession>
<name>F4A124_MAHA5</name>
<dbReference type="InterPro" id="IPR008979">
    <property type="entry name" value="Galactose-bd-like_sf"/>
</dbReference>
<protein>
    <submittedName>
        <fullName evidence="5">Pyridine nucleotide-disulfide oxidoreductase</fullName>
    </submittedName>
</protein>
<dbReference type="STRING" id="697281.Mahau_0726"/>
<keyword evidence="3" id="KW-0408">Iron</keyword>
<evidence type="ECO:0000313" key="5">
    <source>
        <dbReference type="EMBL" id="AEE95927.1"/>
    </source>
</evidence>
<sequence>MKDKNTIEYVSGSQQGSEKRFDFYGTYFLDDTGDATVGYLAGADYRMGRESKDEFGERIAPDVADPYVIPSTLTFYAKDVGKPVKYIRPDFAIDLFKTDVLNYRTIPKDKFWRFQWYYEVGVGADPIGDSETITQKHRALVYGIWDYIKNSGEYDAENYDLEYVACIPGKRESRRLMGDYILKERDIVAQTDFDDTVGHGGWSIDLHAIEGFFSKELVNKHFYLKGIYQIPYRTGYSRNVDNLFMAGRCMSATHVAFGSTRVMATLSTLGQALGAAAYLCKKYDVMPRDVSQHHVKELQQLLLKHDQYIVGCKNEDEDDKARNAKIKTSSIKQCRLLEIADGMIPEDNIAMLIPVKARVEDVSLSVKAFKDTCLRYTVYVPSKKENYYPETKITEGQIDISASDDYRWIKLPVNQDVGGKIIFLEIEANRDIELGISDEKLPGVVCMRKNENRAQTLCDIETLEKKDFMWHNLNAQLCFDIFPTQGVYEPENINNGYARPYGLPNLWLSDGKVDGEYVSINFDNVKNIHEIVLYFDSDFNQRLGYEPKDFDVMPTVIKDYDVYYKEGEAYNKLVEVRNNYQRVNRIEFDPIETDEVKIVFRATNGSLNAGLFEARVY</sequence>
<evidence type="ECO:0000256" key="2">
    <source>
        <dbReference type="ARBA" id="ARBA00023002"/>
    </source>
</evidence>
<evidence type="ECO:0000256" key="1">
    <source>
        <dbReference type="ARBA" id="ARBA00022723"/>
    </source>
</evidence>
<evidence type="ECO:0000313" key="6">
    <source>
        <dbReference type="Proteomes" id="UP000008457"/>
    </source>
</evidence>
<keyword evidence="4" id="KW-0411">Iron-sulfur</keyword>
<keyword evidence="2" id="KW-0560">Oxidoreductase</keyword>
<dbReference type="Gene3D" id="2.60.120.260">
    <property type="entry name" value="Galactose-binding domain-like"/>
    <property type="match status" value="1"/>
</dbReference>
<dbReference type="GO" id="GO:0016491">
    <property type="term" value="F:oxidoreductase activity"/>
    <property type="evidence" value="ECO:0007669"/>
    <property type="project" value="UniProtKB-KW"/>
</dbReference>
<dbReference type="EMBL" id="CP002360">
    <property type="protein sequence ID" value="AEE95927.1"/>
    <property type="molecule type" value="Genomic_DNA"/>
</dbReference>
<reference evidence="5 6" key="2">
    <citation type="journal article" date="2011" name="Stand. Genomic Sci.">
        <title>Complete genome sequence of Mahella australiensis type strain (50-1 BON).</title>
        <authorList>
            <person name="Sikorski J."/>
            <person name="Teshima H."/>
            <person name="Nolan M."/>
            <person name="Lucas S."/>
            <person name="Hammon N."/>
            <person name="Deshpande S."/>
            <person name="Cheng J.F."/>
            <person name="Pitluck S."/>
            <person name="Liolios K."/>
            <person name="Pagani I."/>
            <person name="Ivanova N."/>
            <person name="Huntemann M."/>
            <person name="Mavromatis K."/>
            <person name="Ovchinikova G."/>
            <person name="Pati A."/>
            <person name="Tapia R."/>
            <person name="Han C."/>
            <person name="Goodwin L."/>
            <person name="Chen A."/>
            <person name="Palaniappan K."/>
            <person name="Land M."/>
            <person name="Hauser L."/>
            <person name="Ngatchou-Djao O.D."/>
            <person name="Rohde M."/>
            <person name="Pukall R."/>
            <person name="Spring S."/>
            <person name="Abt B."/>
            <person name="Goker M."/>
            <person name="Detter J.C."/>
            <person name="Woyke T."/>
            <person name="Bristow J."/>
            <person name="Markowitz V."/>
            <person name="Hugenholtz P."/>
            <person name="Eisen J.A."/>
            <person name="Kyrpides N.C."/>
            <person name="Klenk H.P."/>
            <person name="Lapidus A."/>
        </authorList>
    </citation>
    <scope>NUCLEOTIDE SEQUENCE [LARGE SCALE GENOMIC DNA]</scope>
    <source>
        <strain evidence="6">DSM 15567 / CIP 107919 / 50-1 BON</strain>
    </source>
</reference>
<dbReference type="GO" id="GO:0046872">
    <property type="term" value="F:metal ion binding"/>
    <property type="evidence" value="ECO:0007669"/>
    <property type="project" value="UniProtKB-KW"/>
</dbReference>
<dbReference type="InterPro" id="IPR039650">
    <property type="entry name" value="HdrA-like"/>
</dbReference>
<dbReference type="Pfam" id="PF12831">
    <property type="entry name" value="FAD_oxidored"/>
    <property type="match status" value="1"/>
</dbReference>
<keyword evidence="1" id="KW-0479">Metal-binding</keyword>
<evidence type="ECO:0000256" key="4">
    <source>
        <dbReference type="ARBA" id="ARBA00023014"/>
    </source>
</evidence>
<evidence type="ECO:0000256" key="3">
    <source>
        <dbReference type="ARBA" id="ARBA00023004"/>
    </source>
</evidence>
<dbReference type="GO" id="GO:0051536">
    <property type="term" value="F:iron-sulfur cluster binding"/>
    <property type="evidence" value="ECO:0007669"/>
    <property type="project" value="UniProtKB-KW"/>
</dbReference>
<dbReference type="RefSeq" id="WP_013780357.1">
    <property type="nucleotide sequence ID" value="NC_015520.1"/>
</dbReference>
<proteinExistence type="predicted"/>